<sequence length="342" mass="40792">MEDLSFLSESDKEIYLNSRKTHNIDLCKTMSIFYQNGEYKTIHKYRYYVPNKLDRIYYLPFGALLGIFIDQDKKILFDSRWFFALFKSLINHLRMILRLLQKINLEDNVIDLNTNIIACEKWFPNYGHIKDELFICAHFYDTLCDDSYSLLLYYAHSKFKEIDYIVNNNYRNSINGFDYKQNILKINNLILIEHRIVSPMFHSFPKSITDKLMKNVPETNITNKKIFITRTNIINGLQRLLSNFKEIENYFKLQNYLIINPENISYVEFINQIRNADLIITTWGSALTNIIYLKENTKIIILKSQSYMHESIGLWKKIIDAYNLNVKEIRSINNYIDPLLIE</sequence>
<reference evidence="2" key="1">
    <citation type="journal article" date="2020" name="Nature">
        <title>Giant virus diversity and host interactions through global metagenomics.</title>
        <authorList>
            <person name="Schulz F."/>
            <person name="Roux S."/>
            <person name="Paez-Espino D."/>
            <person name="Jungbluth S."/>
            <person name="Walsh D.A."/>
            <person name="Denef V.J."/>
            <person name="McMahon K.D."/>
            <person name="Konstantinidis K.T."/>
            <person name="Eloe-Fadrosh E.A."/>
            <person name="Kyrpides N.C."/>
            <person name="Woyke T."/>
        </authorList>
    </citation>
    <scope>NUCLEOTIDE SEQUENCE</scope>
    <source>
        <strain evidence="2">GVMAG-M-3300023184-53</strain>
    </source>
</reference>
<evidence type="ECO:0000313" key="2">
    <source>
        <dbReference type="EMBL" id="QHT89270.1"/>
    </source>
</evidence>
<name>A0A6C0I9J5_9ZZZZ</name>
<accession>A0A6C0I9J5</accession>
<dbReference type="InterPro" id="IPR049625">
    <property type="entry name" value="Glyco_transf_61_cat"/>
</dbReference>
<proteinExistence type="predicted"/>
<dbReference type="GO" id="GO:0016757">
    <property type="term" value="F:glycosyltransferase activity"/>
    <property type="evidence" value="ECO:0007669"/>
    <property type="project" value="InterPro"/>
</dbReference>
<feature type="domain" description="Glycosyltransferase 61 catalytic" evidence="1">
    <location>
        <begin position="151"/>
        <end position="300"/>
    </location>
</feature>
<dbReference type="EMBL" id="MN740138">
    <property type="protein sequence ID" value="QHT89270.1"/>
    <property type="molecule type" value="Genomic_DNA"/>
</dbReference>
<protein>
    <recommendedName>
        <fullName evidence="1">Glycosyltransferase 61 catalytic domain-containing protein</fullName>
    </recommendedName>
</protein>
<dbReference type="AlphaFoldDB" id="A0A6C0I9J5"/>
<organism evidence="2">
    <name type="scientific">viral metagenome</name>
    <dbReference type="NCBI Taxonomy" id="1070528"/>
    <lineage>
        <taxon>unclassified sequences</taxon>
        <taxon>metagenomes</taxon>
        <taxon>organismal metagenomes</taxon>
    </lineage>
</organism>
<dbReference type="Pfam" id="PF04577">
    <property type="entry name" value="Glyco_transf_61"/>
    <property type="match status" value="1"/>
</dbReference>
<evidence type="ECO:0000259" key="1">
    <source>
        <dbReference type="Pfam" id="PF04577"/>
    </source>
</evidence>